<reference evidence="2 3" key="1">
    <citation type="submission" date="2023-02" db="EMBL/GenBank/DDBJ databases">
        <title>LHISI_Scaffold_Assembly.</title>
        <authorList>
            <person name="Stuart O.P."/>
            <person name="Cleave R."/>
            <person name="Magrath M.J.L."/>
            <person name="Mikheyev A.S."/>
        </authorList>
    </citation>
    <scope>NUCLEOTIDE SEQUENCE [LARGE SCALE GENOMIC DNA]</scope>
    <source>
        <strain evidence="2">Daus_M_001</strain>
        <tissue evidence="2">Leg muscle</tissue>
    </source>
</reference>
<dbReference type="PANTHER" id="PTHR19303:SF73">
    <property type="entry name" value="PROTEIN PDC2"/>
    <property type="match status" value="1"/>
</dbReference>
<evidence type="ECO:0000313" key="2">
    <source>
        <dbReference type="EMBL" id="KAJ8885504.1"/>
    </source>
</evidence>
<dbReference type="Pfam" id="PF03184">
    <property type="entry name" value="DDE_1"/>
    <property type="match status" value="1"/>
</dbReference>
<dbReference type="InterPro" id="IPR004875">
    <property type="entry name" value="DDE_SF_endonuclease_dom"/>
</dbReference>
<sequence>MTVSGVLNKQRTRDFAEQLHIANVTGNNVWLEYFENINDLVSIKVCGESSDVNADVCNKWISNLLCLWSSYSPNDLHSANEISFFSTNISPPQHLHLRVINDMAERTTLLLDANMSGTEKLPLLLIGISKTPRCFKDAKTLPVNYKTNKKLWDDAGYFHRLAERSQLTNEVGEQKNCLYFYFPTQQVNYPWTKVYQELQALVCREEIVRIILSSIEQTSQQPGITILCAMWIARKAGFDIKLTKIANCFKKCGFGISIGEVSEDGIEEITRKDWCRVLIKLPYSSESV</sequence>
<dbReference type="Proteomes" id="UP001159363">
    <property type="component" value="Chromosome X"/>
</dbReference>
<evidence type="ECO:0000259" key="1">
    <source>
        <dbReference type="Pfam" id="PF03184"/>
    </source>
</evidence>
<feature type="domain" description="DDE-1" evidence="1">
    <location>
        <begin position="105"/>
        <end position="158"/>
    </location>
</feature>
<name>A0ABQ9HMY0_9NEOP</name>
<protein>
    <recommendedName>
        <fullName evidence="1">DDE-1 domain-containing protein</fullName>
    </recommendedName>
</protein>
<organism evidence="2 3">
    <name type="scientific">Dryococelus australis</name>
    <dbReference type="NCBI Taxonomy" id="614101"/>
    <lineage>
        <taxon>Eukaryota</taxon>
        <taxon>Metazoa</taxon>
        <taxon>Ecdysozoa</taxon>
        <taxon>Arthropoda</taxon>
        <taxon>Hexapoda</taxon>
        <taxon>Insecta</taxon>
        <taxon>Pterygota</taxon>
        <taxon>Neoptera</taxon>
        <taxon>Polyneoptera</taxon>
        <taxon>Phasmatodea</taxon>
        <taxon>Verophasmatodea</taxon>
        <taxon>Anareolatae</taxon>
        <taxon>Phasmatidae</taxon>
        <taxon>Eurycanthinae</taxon>
        <taxon>Dryococelus</taxon>
    </lineage>
</organism>
<dbReference type="InterPro" id="IPR050863">
    <property type="entry name" value="CenT-Element_Derived"/>
</dbReference>
<accession>A0ABQ9HMY0</accession>
<gene>
    <name evidence="2" type="ORF">PR048_011702</name>
</gene>
<keyword evidence="3" id="KW-1185">Reference proteome</keyword>
<evidence type="ECO:0000313" key="3">
    <source>
        <dbReference type="Proteomes" id="UP001159363"/>
    </source>
</evidence>
<comment type="caution">
    <text evidence="2">The sequence shown here is derived from an EMBL/GenBank/DDBJ whole genome shotgun (WGS) entry which is preliminary data.</text>
</comment>
<dbReference type="EMBL" id="JARBHB010000004">
    <property type="protein sequence ID" value="KAJ8885504.1"/>
    <property type="molecule type" value="Genomic_DNA"/>
</dbReference>
<proteinExistence type="predicted"/>
<dbReference type="PANTHER" id="PTHR19303">
    <property type="entry name" value="TRANSPOSON"/>
    <property type="match status" value="1"/>
</dbReference>